<dbReference type="InterPro" id="IPR036691">
    <property type="entry name" value="Endo/exonu/phosph_ase_sf"/>
</dbReference>
<dbReference type="SUPFAM" id="SSF56219">
    <property type="entry name" value="DNase I-like"/>
    <property type="match status" value="1"/>
</dbReference>
<organism evidence="2 3">
    <name type="scientific">Anaerovirgula multivorans</name>
    <dbReference type="NCBI Taxonomy" id="312168"/>
    <lineage>
        <taxon>Bacteria</taxon>
        <taxon>Bacillati</taxon>
        <taxon>Bacillota</taxon>
        <taxon>Clostridia</taxon>
        <taxon>Peptostreptococcales</taxon>
        <taxon>Natronincolaceae</taxon>
        <taxon>Anaerovirgula</taxon>
    </lineage>
</organism>
<gene>
    <name evidence="2" type="ORF">SAMN05446037_10451</name>
</gene>
<accession>A0A239KCP7</accession>
<keyword evidence="2" id="KW-0378">Hydrolase</keyword>
<dbReference type="OrthoDB" id="9793162at2"/>
<dbReference type="InterPro" id="IPR051916">
    <property type="entry name" value="GPI-anchor_lipid_remodeler"/>
</dbReference>
<evidence type="ECO:0000313" key="3">
    <source>
        <dbReference type="Proteomes" id="UP000198304"/>
    </source>
</evidence>
<dbReference type="GO" id="GO:0006506">
    <property type="term" value="P:GPI anchor biosynthetic process"/>
    <property type="evidence" value="ECO:0007669"/>
    <property type="project" value="TreeGrafter"/>
</dbReference>
<keyword evidence="2" id="KW-0269">Exonuclease</keyword>
<dbReference type="GO" id="GO:0004519">
    <property type="term" value="F:endonuclease activity"/>
    <property type="evidence" value="ECO:0007669"/>
    <property type="project" value="UniProtKB-KW"/>
</dbReference>
<dbReference type="Proteomes" id="UP000198304">
    <property type="component" value="Unassembled WGS sequence"/>
</dbReference>
<name>A0A239KCP7_9FIRM</name>
<protein>
    <submittedName>
        <fullName evidence="2">Metal-dependent hydrolase, endonuclease/exonuclease/phosphatase family</fullName>
    </submittedName>
</protein>
<dbReference type="EMBL" id="FZOJ01000045">
    <property type="protein sequence ID" value="SNT14894.1"/>
    <property type="molecule type" value="Genomic_DNA"/>
</dbReference>
<keyword evidence="3" id="KW-1185">Reference proteome</keyword>
<dbReference type="InterPro" id="IPR005135">
    <property type="entry name" value="Endo/exonuclease/phosphatase"/>
</dbReference>
<dbReference type="Gene3D" id="3.60.10.10">
    <property type="entry name" value="Endonuclease/exonuclease/phosphatase"/>
    <property type="match status" value="1"/>
</dbReference>
<evidence type="ECO:0000313" key="2">
    <source>
        <dbReference type="EMBL" id="SNT14894.1"/>
    </source>
</evidence>
<sequence>MMRKKKVLILFSFMIFFLLGFTLKINTSADGEVKVVKHLTNGKISHLEVITHRNIQNITLQAFNEQGEMSHLLLLEDYIVTQNPHLNRNSFYITNRIAGLEDIYELFLINGGNIKIPIEIKEIEATEEVVMAERLVASQAMENILSESSVDTLKIMSYNIHHGRNLFGRYSLDEIAEVIKNSNADIIGLQEVDNGVVRSRFQDQLKYLSEKLSMEYAYGHNYNVLGGMYGNGVLSKYPIESYENLRLPSGREQRGLLNAIINIEGKQLSFLVTHLGLNEQERQRQVKAVSNYLDTLTNQVILVGDFNTRSNSEEIKLLSKRLIDAAYAMDNIEPTFDLSVLSGRIDYIFLDQSMDIRNYRVIKSRASDHYPITATFELE</sequence>
<dbReference type="Pfam" id="PF03372">
    <property type="entry name" value="Exo_endo_phos"/>
    <property type="match status" value="1"/>
</dbReference>
<dbReference type="GO" id="GO:0004527">
    <property type="term" value="F:exonuclease activity"/>
    <property type="evidence" value="ECO:0007669"/>
    <property type="project" value="UniProtKB-KW"/>
</dbReference>
<dbReference type="GO" id="GO:0016020">
    <property type="term" value="C:membrane"/>
    <property type="evidence" value="ECO:0007669"/>
    <property type="project" value="GOC"/>
</dbReference>
<dbReference type="PANTHER" id="PTHR14859">
    <property type="entry name" value="CALCOFLUOR WHITE HYPERSENSITIVE PROTEIN PRECURSOR"/>
    <property type="match status" value="1"/>
</dbReference>
<dbReference type="AlphaFoldDB" id="A0A239KCP7"/>
<reference evidence="2 3" key="1">
    <citation type="submission" date="2017-06" db="EMBL/GenBank/DDBJ databases">
        <authorList>
            <person name="Kim H.J."/>
            <person name="Triplett B.A."/>
        </authorList>
    </citation>
    <scope>NUCLEOTIDE SEQUENCE [LARGE SCALE GENOMIC DNA]</scope>
    <source>
        <strain evidence="2 3">SCA</strain>
    </source>
</reference>
<evidence type="ECO:0000259" key="1">
    <source>
        <dbReference type="Pfam" id="PF03372"/>
    </source>
</evidence>
<feature type="domain" description="Endonuclease/exonuclease/phosphatase" evidence="1">
    <location>
        <begin position="156"/>
        <end position="369"/>
    </location>
</feature>
<proteinExistence type="predicted"/>
<keyword evidence="2" id="KW-0540">Nuclease</keyword>
<keyword evidence="2" id="KW-0255">Endonuclease</keyword>
<dbReference type="RefSeq" id="WP_089285286.1">
    <property type="nucleotide sequence ID" value="NZ_FZOJ01000045.1"/>
</dbReference>
<dbReference type="PANTHER" id="PTHR14859:SF1">
    <property type="entry name" value="PGAP2-INTERACTING PROTEIN"/>
    <property type="match status" value="1"/>
</dbReference>